<dbReference type="InterPro" id="IPR029058">
    <property type="entry name" value="AB_hydrolase_fold"/>
</dbReference>
<dbReference type="InterPro" id="IPR016292">
    <property type="entry name" value="Epoxide_hydrolase"/>
</dbReference>
<evidence type="ECO:0000256" key="1">
    <source>
        <dbReference type="ARBA" id="ARBA00010088"/>
    </source>
</evidence>
<dbReference type="GO" id="GO:0097176">
    <property type="term" value="P:epoxide metabolic process"/>
    <property type="evidence" value="ECO:0007669"/>
    <property type="project" value="TreeGrafter"/>
</dbReference>
<dbReference type="EC" id="3.3.2.9" evidence="7"/>
<feature type="active site" description="Proton acceptor" evidence="4">
    <location>
        <position position="405"/>
    </location>
</feature>
<accession>A0A6J4V7D4</accession>
<evidence type="ECO:0000259" key="6">
    <source>
        <dbReference type="Pfam" id="PF06441"/>
    </source>
</evidence>
<evidence type="ECO:0000313" key="7">
    <source>
        <dbReference type="EMBL" id="CAA9566487.1"/>
    </source>
</evidence>
<evidence type="ECO:0000256" key="5">
    <source>
        <dbReference type="SAM" id="MobiDB-lite"/>
    </source>
</evidence>
<feature type="region of interest" description="Disordered" evidence="5">
    <location>
        <begin position="345"/>
        <end position="364"/>
    </location>
</feature>
<name>A0A6J4V7D4_9BACT</name>
<feature type="compositionally biased region" description="Low complexity" evidence="5">
    <location>
        <begin position="348"/>
        <end position="364"/>
    </location>
</feature>
<protein>
    <submittedName>
        <fullName evidence="7">Epoxide hydrolase</fullName>
        <ecNumber evidence="7">3.3.2.9</ecNumber>
    </submittedName>
</protein>
<dbReference type="Pfam" id="PF06441">
    <property type="entry name" value="EHN"/>
    <property type="match status" value="1"/>
</dbReference>
<dbReference type="PANTHER" id="PTHR21661">
    <property type="entry name" value="EPOXIDE HYDROLASE 1-RELATED"/>
    <property type="match status" value="1"/>
</dbReference>
<evidence type="ECO:0000256" key="2">
    <source>
        <dbReference type="ARBA" id="ARBA00022797"/>
    </source>
</evidence>
<proteinExistence type="inferred from homology"/>
<gene>
    <name evidence="7" type="ORF">AVDCRST_MAG33-2112</name>
</gene>
<comment type="similarity">
    <text evidence="1">Belongs to the peptidase S33 family.</text>
</comment>
<dbReference type="AlphaFoldDB" id="A0A6J4V7D4"/>
<dbReference type="SUPFAM" id="SSF53474">
    <property type="entry name" value="alpha/beta-Hydrolases"/>
    <property type="match status" value="1"/>
</dbReference>
<keyword evidence="2" id="KW-0058">Aromatic hydrocarbons catabolism</keyword>
<dbReference type="PRINTS" id="PR00412">
    <property type="entry name" value="EPOXHYDRLASE"/>
</dbReference>
<feature type="active site" description="Proton donor" evidence="4">
    <location>
        <position position="329"/>
    </location>
</feature>
<keyword evidence="3 7" id="KW-0378">Hydrolase</keyword>
<feature type="active site" description="Nucleophile" evidence="4">
    <location>
        <position position="195"/>
    </location>
</feature>
<dbReference type="InterPro" id="IPR000639">
    <property type="entry name" value="Epox_hydrolase-like"/>
</dbReference>
<feature type="region of interest" description="Disordered" evidence="5">
    <location>
        <begin position="1"/>
        <end position="21"/>
    </location>
</feature>
<sequence length="427" mass="46014">MGMSTHPSGGPDHPGIPDDTIRPFRLEIPGEALDDLRDRLARTRWATPLPGEPWARGVPVAYLRGLAAYWRDGYDWRTAEAAINAHPQFTTTIDGANVHFLHVRSTHDDALPLLLCHGWPGSFVEFQRMIGPLTQPEQYGGEATDAFHVVVPSIPGFTLSGPTPDEGWTEDRIASAFVTLMHRLGYERYGAQGGDFGAGICPAMGRLDPERIIGVHVNAASQGFIPWHTVEGEERESLSALDQERLDRLGAWMAAESGYFTIQGSKPETLAAGLNDSPAGQLAWIVEKFQGWTDPAKVLPEDAVDRDHLLTNVSLYWFTGTAGSSANLYYEGSHAGWGDVAEGGAGDGSAQAADGSSAWSAGDTGAAATGVPTGVAVFANDVAIRRYSEGTNHITHWSDFDTGGHFAAMETPDLLTSDVRAFFRTVR</sequence>
<feature type="domain" description="Epoxide hydrolase N-terminal" evidence="6">
    <location>
        <begin position="21"/>
        <end position="126"/>
    </location>
</feature>
<dbReference type="GO" id="GO:0033961">
    <property type="term" value="F:cis-stilbene-oxide hydrolase activity"/>
    <property type="evidence" value="ECO:0007669"/>
    <property type="project" value="UniProtKB-EC"/>
</dbReference>
<evidence type="ECO:0000256" key="3">
    <source>
        <dbReference type="ARBA" id="ARBA00022801"/>
    </source>
</evidence>
<dbReference type="InterPro" id="IPR010497">
    <property type="entry name" value="Epoxide_hydro_N"/>
</dbReference>
<dbReference type="PIRSF" id="PIRSF001112">
    <property type="entry name" value="Epoxide_hydrolase"/>
    <property type="match status" value="1"/>
</dbReference>
<evidence type="ECO:0000256" key="4">
    <source>
        <dbReference type="PIRSR" id="PIRSR001112-1"/>
    </source>
</evidence>
<organism evidence="7">
    <name type="scientific">uncultured Thermomicrobiales bacterium</name>
    <dbReference type="NCBI Taxonomy" id="1645740"/>
    <lineage>
        <taxon>Bacteria</taxon>
        <taxon>Pseudomonadati</taxon>
        <taxon>Thermomicrobiota</taxon>
        <taxon>Thermomicrobia</taxon>
        <taxon>Thermomicrobiales</taxon>
        <taxon>environmental samples</taxon>
    </lineage>
</organism>
<dbReference type="PANTHER" id="PTHR21661:SF35">
    <property type="entry name" value="EPOXIDE HYDROLASE"/>
    <property type="match status" value="1"/>
</dbReference>
<dbReference type="EMBL" id="CADCWK010000232">
    <property type="protein sequence ID" value="CAA9566487.1"/>
    <property type="molecule type" value="Genomic_DNA"/>
</dbReference>
<reference evidence="7" key="1">
    <citation type="submission" date="2020-02" db="EMBL/GenBank/DDBJ databases">
        <authorList>
            <person name="Meier V. D."/>
        </authorList>
    </citation>
    <scope>NUCLEOTIDE SEQUENCE</scope>
    <source>
        <strain evidence="7">AVDCRST_MAG33</strain>
    </source>
</reference>
<dbReference type="Gene3D" id="3.40.50.1820">
    <property type="entry name" value="alpha/beta hydrolase"/>
    <property type="match status" value="1"/>
</dbReference>